<evidence type="ECO:0000256" key="2">
    <source>
        <dbReference type="SAM" id="SignalP"/>
    </source>
</evidence>
<organism evidence="3 4">
    <name type="scientific">Alcanivorax xiamenensis</name>
    <dbReference type="NCBI Taxonomy" id="1177156"/>
    <lineage>
        <taxon>Bacteria</taxon>
        <taxon>Pseudomonadati</taxon>
        <taxon>Pseudomonadota</taxon>
        <taxon>Gammaproteobacteria</taxon>
        <taxon>Oceanospirillales</taxon>
        <taxon>Alcanivoracaceae</taxon>
        <taxon>Alcanivorax</taxon>
    </lineage>
</organism>
<accession>A0ABQ6YBK0</accession>
<feature type="signal peptide" evidence="2">
    <location>
        <begin position="1"/>
        <end position="27"/>
    </location>
</feature>
<dbReference type="InterPro" id="IPR016924">
    <property type="entry name" value="UCP029543"/>
</dbReference>
<dbReference type="NCBIfam" id="NF033919">
    <property type="entry name" value="PA2779_fam"/>
    <property type="match status" value="1"/>
</dbReference>
<dbReference type="InterPro" id="IPR046735">
    <property type="entry name" value="PA2779-like"/>
</dbReference>
<keyword evidence="2" id="KW-0732">Signal</keyword>
<dbReference type="EMBL" id="AQPF01000005">
    <property type="protein sequence ID" value="KAF0807072.1"/>
    <property type="molecule type" value="Genomic_DNA"/>
</dbReference>
<name>A0ABQ6YBK0_9GAMM</name>
<dbReference type="PIRSF" id="PIRSF029543">
    <property type="entry name" value="UCP029543"/>
    <property type="match status" value="1"/>
</dbReference>
<dbReference type="Proteomes" id="UP000771797">
    <property type="component" value="Unassembled WGS sequence"/>
</dbReference>
<keyword evidence="1" id="KW-0472">Membrane</keyword>
<proteinExistence type="predicted"/>
<evidence type="ECO:0000313" key="3">
    <source>
        <dbReference type="EMBL" id="KAF0807072.1"/>
    </source>
</evidence>
<dbReference type="Pfam" id="PF20332">
    <property type="entry name" value="DUF6627"/>
    <property type="match status" value="1"/>
</dbReference>
<dbReference type="RefSeq" id="WP_133490565.1">
    <property type="nucleotide sequence ID" value="NZ_AQPF01000005.1"/>
</dbReference>
<feature type="chain" id="PRO_5047519808" description="PA2779 family protein" evidence="2">
    <location>
        <begin position="28"/>
        <end position="129"/>
    </location>
</feature>
<sequence>MNKRLTGVFTAAVLLITQALFVPMAHAAMIGTDTLVASEQRAAMEQKVLALLEHKAAAKVLADNGVSPEQVKDRLDRLSDQELTQLAEQADELPAGQGVIGVILAIILILVLLDLLGATNVFPAIHPIN</sequence>
<keyword evidence="4" id="KW-1185">Reference proteome</keyword>
<keyword evidence="1" id="KW-0812">Transmembrane</keyword>
<reference evidence="3 4" key="1">
    <citation type="submission" date="2012-09" db="EMBL/GenBank/DDBJ databases">
        <title>Genome Sequence of alkane-degrading Bacterium Alcanivorax sp. 6-D-6.</title>
        <authorList>
            <person name="Lai Q."/>
            <person name="Shao Z."/>
        </authorList>
    </citation>
    <scope>NUCLEOTIDE SEQUENCE [LARGE SCALE GENOMIC DNA]</scope>
    <source>
        <strain evidence="3 4">6-D-6</strain>
    </source>
</reference>
<keyword evidence="1" id="KW-1133">Transmembrane helix</keyword>
<comment type="caution">
    <text evidence="3">The sequence shown here is derived from an EMBL/GenBank/DDBJ whole genome shotgun (WGS) entry which is preliminary data.</text>
</comment>
<evidence type="ECO:0000313" key="4">
    <source>
        <dbReference type="Proteomes" id="UP000771797"/>
    </source>
</evidence>
<protein>
    <recommendedName>
        <fullName evidence="5">PA2779 family protein</fullName>
    </recommendedName>
</protein>
<evidence type="ECO:0000256" key="1">
    <source>
        <dbReference type="SAM" id="Phobius"/>
    </source>
</evidence>
<evidence type="ECO:0008006" key="5">
    <source>
        <dbReference type="Google" id="ProtNLM"/>
    </source>
</evidence>
<gene>
    <name evidence="3" type="ORF">A6D6_01071</name>
</gene>
<feature type="transmembrane region" description="Helical" evidence="1">
    <location>
        <begin position="99"/>
        <end position="122"/>
    </location>
</feature>